<dbReference type="PANTHER" id="PTHR33169">
    <property type="entry name" value="PADR-FAMILY TRANSCRIPTIONAL REGULATOR"/>
    <property type="match status" value="1"/>
</dbReference>
<dbReference type="Proteomes" id="UP001597097">
    <property type="component" value="Unassembled WGS sequence"/>
</dbReference>
<dbReference type="EMBL" id="JBHUCM010000047">
    <property type="protein sequence ID" value="MFD1545104.1"/>
    <property type="molecule type" value="Genomic_DNA"/>
</dbReference>
<accession>A0ABW4GRV0</accession>
<reference evidence="4" key="1">
    <citation type="journal article" date="2019" name="Int. J. Syst. Evol. Microbiol.">
        <title>The Global Catalogue of Microorganisms (GCM) 10K type strain sequencing project: providing services to taxonomists for standard genome sequencing and annotation.</title>
        <authorList>
            <consortium name="The Broad Institute Genomics Platform"/>
            <consortium name="The Broad Institute Genome Sequencing Center for Infectious Disease"/>
            <person name="Wu L."/>
            <person name="Ma J."/>
        </authorList>
    </citation>
    <scope>NUCLEOTIDE SEQUENCE [LARGE SCALE GENOMIC DNA]</scope>
    <source>
        <strain evidence="4">CGMCC 1.15399</strain>
    </source>
</reference>
<dbReference type="PANTHER" id="PTHR33169:SF27">
    <property type="entry name" value="TRANSCRIPTIONAL REGULATOR PADR FAMILY PROTEIN"/>
    <property type="match status" value="1"/>
</dbReference>
<organism evidence="3 4">
    <name type="scientific">Nonomuraea guangzhouensis</name>
    <dbReference type="NCBI Taxonomy" id="1291555"/>
    <lineage>
        <taxon>Bacteria</taxon>
        <taxon>Bacillati</taxon>
        <taxon>Actinomycetota</taxon>
        <taxon>Actinomycetes</taxon>
        <taxon>Streptosporangiales</taxon>
        <taxon>Streptosporangiaceae</taxon>
        <taxon>Nonomuraea</taxon>
    </lineage>
</organism>
<evidence type="ECO:0000313" key="4">
    <source>
        <dbReference type="Proteomes" id="UP001597097"/>
    </source>
</evidence>
<feature type="compositionally biased region" description="Acidic residues" evidence="1">
    <location>
        <begin position="199"/>
        <end position="210"/>
    </location>
</feature>
<feature type="compositionally biased region" description="Basic and acidic residues" evidence="1">
    <location>
        <begin position="211"/>
        <end position="224"/>
    </location>
</feature>
<dbReference type="Pfam" id="PF03551">
    <property type="entry name" value="PadR"/>
    <property type="match status" value="1"/>
</dbReference>
<evidence type="ECO:0000259" key="2">
    <source>
        <dbReference type="Pfam" id="PF03551"/>
    </source>
</evidence>
<evidence type="ECO:0000256" key="1">
    <source>
        <dbReference type="SAM" id="MobiDB-lite"/>
    </source>
</evidence>
<dbReference type="InterPro" id="IPR052509">
    <property type="entry name" value="Metal_resp_DNA-bind_regulator"/>
</dbReference>
<comment type="caution">
    <text evidence="3">The sequence shown here is derived from an EMBL/GenBank/DDBJ whole genome shotgun (WGS) entry which is preliminary data.</text>
</comment>
<feature type="domain" description="Transcription regulator PadR N-terminal" evidence="2">
    <location>
        <begin position="16"/>
        <end position="88"/>
    </location>
</feature>
<sequence>MAELDPGWQRLVDLTVLAFLSEAPRHAYDMNTQVQLRHKTFVSGLPRSMYRAVDRLHRAGLIEPAETTRVGNRPERTVYRLTEDGRGEFFLRLNALLSTPGPEQGGFSAAMSFIAHLDPAAAAEMLQLRAVALEGRIAQVAAESELAEPHVQRVSLLESEHLLTVWRAELDWIRRVIADLRSGELTWDLSEMIARTGTAEEDSTNDGEREENEHLRVVKKDESA</sequence>
<feature type="region of interest" description="Disordered" evidence="1">
    <location>
        <begin position="196"/>
        <end position="224"/>
    </location>
</feature>
<dbReference type="InterPro" id="IPR005149">
    <property type="entry name" value="Tscrpt_reg_PadR_N"/>
</dbReference>
<proteinExistence type="predicted"/>
<name>A0ABW4GRV0_9ACTN</name>
<dbReference type="RefSeq" id="WP_219532296.1">
    <property type="nucleotide sequence ID" value="NZ_JAHKRM010000013.1"/>
</dbReference>
<evidence type="ECO:0000313" key="3">
    <source>
        <dbReference type="EMBL" id="MFD1545104.1"/>
    </source>
</evidence>
<keyword evidence="4" id="KW-1185">Reference proteome</keyword>
<gene>
    <name evidence="3" type="ORF">ACFSJ0_49250</name>
</gene>
<protein>
    <submittedName>
        <fullName evidence="3">PadR family transcriptional regulator</fullName>
    </submittedName>
</protein>